<keyword evidence="3" id="KW-1185">Reference proteome</keyword>
<dbReference type="EMBL" id="CP001785">
    <property type="protein sequence ID" value="ACX52285.1"/>
    <property type="molecule type" value="Genomic_DNA"/>
</dbReference>
<evidence type="ECO:0000256" key="1">
    <source>
        <dbReference type="SAM" id="Phobius"/>
    </source>
</evidence>
<dbReference type="Proteomes" id="UP000002620">
    <property type="component" value="Chromosome"/>
</dbReference>
<feature type="transmembrane region" description="Helical" evidence="1">
    <location>
        <begin position="48"/>
        <end position="68"/>
    </location>
</feature>
<dbReference type="KEGG" id="adg:Adeg_1169"/>
<accession>C9RDF8</accession>
<organism evidence="2 3">
    <name type="scientific">Ammonifex degensii (strain DSM 10501 / KC4)</name>
    <dbReference type="NCBI Taxonomy" id="429009"/>
    <lineage>
        <taxon>Bacteria</taxon>
        <taxon>Bacillati</taxon>
        <taxon>Bacillota</taxon>
        <taxon>Clostridia</taxon>
        <taxon>Thermoanaerobacterales</taxon>
        <taxon>Thermoanaerobacteraceae</taxon>
        <taxon>Ammonifex</taxon>
    </lineage>
</organism>
<evidence type="ECO:0000313" key="3">
    <source>
        <dbReference type="Proteomes" id="UP000002620"/>
    </source>
</evidence>
<keyword evidence="1" id="KW-1133">Transmembrane helix</keyword>
<dbReference type="HOGENOM" id="CLU_1933593_0_0_9"/>
<feature type="transmembrane region" description="Helical" evidence="1">
    <location>
        <begin position="75"/>
        <end position="99"/>
    </location>
</feature>
<proteinExistence type="predicted"/>
<reference evidence="2 3" key="1">
    <citation type="submission" date="2009-10" db="EMBL/GenBank/DDBJ databases">
        <title>Complete sequence of chromosome of Ammonifex degensii KC4.</title>
        <authorList>
            <consortium name="US DOE Joint Genome Institute"/>
            <person name="Kerfeld C."/>
            <person name="Goodner B."/>
            <person name="Huber H."/>
            <person name="Stetter K."/>
            <person name="Lucas S."/>
            <person name="Copeland A."/>
            <person name="Lapidus A."/>
            <person name="Glavina del Rio T."/>
            <person name="Dalin E."/>
            <person name="Tice H."/>
            <person name="Bruce D."/>
            <person name="Goodwin L."/>
            <person name="Pitluck S."/>
            <person name="Saunders E."/>
            <person name="Brettin T."/>
            <person name="Detter J.C."/>
            <person name="Han C."/>
            <person name="Larimer F."/>
            <person name="Land M."/>
            <person name="Hauser L."/>
            <person name="Kyrpides N."/>
            <person name="Ovchinnikova G."/>
            <person name="Richardson P."/>
        </authorList>
    </citation>
    <scope>NUCLEOTIDE SEQUENCE [LARGE SCALE GENOMIC DNA]</scope>
    <source>
        <strain evidence="3">DSM 10501 / KC4</strain>
    </source>
</reference>
<dbReference type="OrthoDB" id="9884380at2"/>
<dbReference type="AlphaFoldDB" id="C9RDF8"/>
<name>C9RDF8_AMMDK</name>
<keyword evidence="1" id="KW-0812">Transmembrane</keyword>
<feature type="transmembrane region" description="Helical" evidence="1">
    <location>
        <begin position="12"/>
        <end position="36"/>
    </location>
</feature>
<keyword evidence="1" id="KW-0472">Membrane</keyword>
<protein>
    <submittedName>
        <fullName evidence="2">Uncharacterized protein</fullName>
    </submittedName>
</protein>
<feature type="transmembrane region" description="Helical" evidence="1">
    <location>
        <begin position="105"/>
        <end position="124"/>
    </location>
</feature>
<gene>
    <name evidence="2" type="ordered locus">Adeg_1169</name>
</gene>
<evidence type="ECO:0000313" key="2">
    <source>
        <dbReference type="EMBL" id="ACX52285.1"/>
    </source>
</evidence>
<dbReference type="RefSeq" id="WP_015739162.1">
    <property type="nucleotide sequence ID" value="NC_013385.1"/>
</dbReference>
<sequence>MVRATPEKVPFLISIMGVMATSGNLGLSIAALAAIATKYSSSSFDTGAELLAVFFVLTLPPAALALYGSLRTKPLFLLLAFVTSLPFSFYFWCFIATGIYKYRGIFDLFYLVSGIAMAISLKVLRKEDLK</sequence>